<gene>
    <name evidence="1" type="ORF">LCGC14_2137430</name>
</gene>
<accession>A0A0F9GCG8</accession>
<reference evidence="1" key="1">
    <citation type="journal article" date="2015" name="Nature">
        <title>Complex archaea that bridge the gap between prokaryotes and eukaryotes.</title>
        <authorList>
            <person name="Spang A."/>
            <person name="Saw J.H."/>
            <person name="Jorgensen S.L."/>
            <person name="Zaremba-Niedzwiedzka K."/>
            <person name="Martijn J."/>
            <person name="Lind A.E."/>
            <person name="van Eijk R."/>
            <person name="Schleper C."/>
            <person name="Guy L."/>
            <person name="Ettema T.J."/>
        </authorList>
    </citation>
    <scope>NUCLEOTIDE SEQUENCE</scope>
</reference>
<dbReference type="EMBL" id="LAZR01026951">
    <property type="protein sequence ID" value="KKL67190.1"/>
    <property type="molecule type" value="Genomic_DNA"/>
</dbReference>
<organism evidence="1">
    <name type="scientific">marine sediment metagenome</name>
    <dbReference type="NCBI Taxonomy" id="412755"/>
    <lineage>
        <taxon>unclassified sequences</taxon>
        <taxon>metagenomes</taxon>
        <taxon>ecological metagenomes</taxon>
    </lineage>
</organism>
<protein>
    <submittedName>
        <fullName evidence="1">Uncharacterized protein</fullName>
    </submittedName>
</protein>
<dbReference type="AlphaFoldDB" id="A0A0F9GCG8"/>
<proteinExistence type="predicted"/>
<sequence>MASVSLKGSSLQYEPETEAQIAEIKKNRAYRDDLDIERAQSRLQRREKGVYIILPNADSKNKFTIVQATTPGKDIFRILELEIEPSKVKVDDEYIEKSREFSNVTDAMQGHKDILQTPYGLYR</sequence>
<name>A0A0F9GCG8_9ZZZZ</name>
<evidence type="ECO:0000313" key="1">
    <source>
        <dbReference type="EMBL" id="KKL67190.1"/>
    </source>
</evidence>
<comment type="caution">
    <text evidence="1">The sequence shown here is derived from an EMBL/GenBank/DDBJ whole genome shotgun (WGS) entry which is preliminary data.</text>
</comment>